<evidence type="ECO:0000313" key="1">
    <source>
        <dbReference type="EMBL" id="TDQ12169.1"/>
    </source>
</evidence>
<dbReference type="EMBL" id="SNYC01000003">
    <property type="protein sequence ID" value="TDQ12169.1"/>
    <property type="molecule type" value="Genomic_DNA"/>
</dbReference>
<comment type="caution">
    <text evidence="1">The sequence shown here is derived from an EMBL/GenBank/DDBJ whole genome shotgun (WGS) entry which is preliminary data.</text>
</comment>
<keyword evidence="2" id="KW-1185">Reference proteome</keyword>
<gene>
    <name evidence="1" type="ORF">ATK78_1301</name>
</gene>
<name>A0A4R6T245_9SPHI</name>
<dbReference type="Proteomes" id="UP000295620">
    <property type="component" value="Unassembled WGS sequence"/>
</dbReference>
<sequence>MKDKVLAQLAIDFPGVNLSKTTKDKIAAFVATQVTTEDQISGKLKEYNDFMSFSDIAKNDDRQRLADAKKVKDDAEAAEKLRLEELAKGSQQNNQDEVPAWAKGLLTTVESLKTQLAGEQGKSTINDLKAAAKLKGIPEGLAAKYVIGEGYDQQAALTALETEWTELKQIAVNGEVKDGKVILGDETPSGTPAAKAAIKASMEDAVKGLVETV</sequence>
<dbReference type="OrthoDB" id="665785at2"/>
<organism evidence="1 2">
    <name type="scientific">Pedobacter metabolipauper</name>
    <dbReference type="NCBI Taxonomy" id="425513"/>
    <lineage>
        <taxon>Bacteria</taxon>
        <taxon>Pseudomonadati</taxon>
        <taxon>Bacteroidota</taxon>
        <taxon>Sphingobacteriia</taxon>
        <taxon>Sphingobacteriales</taxon>
        <taxon>Sphingobacteriaceae</taxon>
        <taxon>Pedobacter</taxon>
    </lineage>
</organism>
<evidence type="ECO:0000313" key="2">
    <source>
        <dbReference type="Proteomes" id="UP000295620"/>
    </source>
</evidence>
<protein>
    <submittedName>
        <fullName evidence="1">Uncharacterized protein</fullName>
    </submittedName>
</protein>
<reference evidence="1 2" key="1">
    <citation type="submission" date="2019-03" db="EMBL/GenBank/DDBJ databases">
        <title>Genomic Encyclopedia of Archaeal and Bacterial Type Strains, Phase II (KMG-II): from individual species to whole genera.</title>
        <authorList>
            <person name="Goeker M."/>
        </authorList>
    </citation>
    <scope>NUCLEOTIDE SEQUENCE [LARGE SCALE GENOMIC DNA]</scope>
    <source>
        <strain evidence="1 2">DSM 19035</strain>
    </source>
</reference>
<dbReference type="RefSeq" id="WP_133575178.1">
    <property type="nucleotide sequence ID" value="NZ_SNYC01000003.1"/>
</dbReference>
<accession>A0A4R6T245</accession>
<proteinExistence type="predicted"/>
<dbReference type="AlphaFoldDB" id="A0A4R6T245"/>